<keyword evidence="1" id="KW-0812">Transmembrane</keyword>
<accession>T1JJ69</accession>
<reference evidence="3" key="1">
    <citation type="submission" date="2011-05" db="EMBL/GenBank/DDBJ databases">
        <authorList>
            <person name="Richards S.R."/>
            <person name="Qu J."/>
            <person name="Jiang H."/>
            <person name="Jhangiani S.N."/>
            <person name="Agravi P."/>
            <person name="Goodspeed R."/>
            <person name="Gross S."/>
            <person name="Mandapat C."/>
            <person name="Jackson L."/>
            <person name="Mathew T."/>
            <person name="Pu L."/>
            <person name="Thornton R."/>
            <person name="Saada N."/>
            <person name="Wilczek-Boney K.B."/>
            <person name="Lee S."/>
            <person name="Kovar C."/>
            <person name="Wu Y."/>
            <person name="Scherer S.E."/>
            <person name="Worley K.C."/>
            <person name="Muzny D.M."/>
            <person name="Gibbs R."/>
        </authorList>
    </citation>
    <scope>NUCLEOTIDE SEQUENCE</scope>
    <source>
        <strain evidence="3">Brora</strain>
    </source>
</reference>
<reference evidence="2" key="2">
    <citation type="submission" date="2015-02" db="UniProtKB">
        <authorList>
            <consortium name="EnsemblMetazoa"/>
        </authorList>
    </citation>
    <scope>IDENTIFICATION</scope>
</reference>
<dbReference type="EnsemblMetazoa" id="SMAR013899-RA">
    <property type="protein sequence ID" value="SMAR013899-PA"/>
    <property type="gene ID" value="SMAR013899"/>
</dbReference>
<keyword evidence="1" id="KW-0472">Membrane</keyword>
<keyword evidence="1" id="KW-1133">Transmembrane helix</keyword>
<evidence type="ECO:0000313" key="2">
    <source>
        <dbReference type="EnsemblMetazoa" id="SMAR013899-PA"/>
    </source>
</evidence>
<organism evidence="2 3">
    <name type="scientific">Strigamia maritima</name>
    <name type="common">European centipede</name>
    <name type="synonym">Geophilus maritimus</name>
    <dbReference type="NCBI Taxonomy" id="126957"/>
    <lineage>
        <taxon>Eukaryota</taxon>
        <taxon>Metazoa</taxon>
        <taxon>Ecdysozoa</taxon>
        <taxon>Arthropoda</taxon>
        <taxon>Myriapoda</taxon>
        <taxon>Chilopoda</taxon>
        <taxon>Pleurostigmophora</taxon>
        <taxon>Geophilomorpha</taxon>
        <taxon>Linotaeniidae</taxon>
        <taxon>Strigamia</taxon>
    </lineage>
</organism>
<dbReference type="AlphaFoldDB" id="T1JJ69"/>
<feature type="transmembrane region" description="Helical" evidence="1">
    <location>
        <begin position="130"/>
        <end position="150"/>
    </location>
</feature>
<protein>
    <recommendedName>
        <fullName evidence="4">Gustatory receptor</fullName>
    </recommendedName>
</protein>
<evidence type="ECO:0000256" key="1">
    <source>
        <dbReference type="SAM" id="Phobius"/>
    </source>
</evidence>
<feature type="transmembrane region" description="Helical" evidence="1">
    <location>
        <begin position="170"/>
        <end position="195"/>
    </location>
</feature>
<sequence>MQLQVQSLEPTVDVDNPTLKINRFWKYFYKCYGFQISDENAPTARKYCFTSFASSHVLLNTIYISFMLLQGVNDPSIDYICFLISILICWIQSFTCLVVLYKRQTQFSQCLNQLLANITPDYRKRAGKTLIVIMAVSNAVIIITSFGEIVMFNEEASNQYIIVMWKIFQLYYWFTILLNETTKVVFVYLCILLAFNFECLMTDVATSIAEKKIMLNHHYNYYKNIHWINEVNKLFDALLAVWIATDIIYICVMLRFGIKGELHLSFTSLYTFRVLWLLLLMYKYAAIVKEKAQETAIAITKLTDSLVNEYNRQ</sequence>
<dbReference type="Proteomes" id="UP000014500">
    <property type="component" value="Unassembled WGS sequence"/>
</dbReference>
<feature type="transmembrane region" description="Helical" evidence="1">
    <location>
        <begin position="77"/>
        <end position="101"/>
    </location>
</feature>
<dbReference type="EMBL" id="JH431342">
    <property type="status" value="NOT_ANNOTATED_CDS"/>
    <property type="molecule type" value="Genomic_DNA"/>
</dbReference>
<proteinExistence type="predicted"/>
<feature type="transmembrane region" description="Helical" evidence="1">
    <location>
        <begin position="47"/>
        <end position="71"/>
    </location>
</feature>
<evidence type="ECO:0008006" key="4">
    <source>
        <dbReference type="Google" id="ProtNLM"/>
    </source>
</evidence>
<keyword evidence="3" id="KW-1185">Reference proteome</keyword>
<dbReference type="HOGENOM" id="CLU_063321_0_0_1"/>
<feature type="transmembrane region" description="Helical" evidence="1">
    <location>
        <begin position="264"/>
        <end position="282"/>
    </location>
</feature>
<feature type="transmembrane region" description="Helical" evidence="1">
    <location>
        <begin position="237"/>
        <end position="258"/>
    </location>
</feature>
<name>T1JJ69_STRMM</name>
<evidence type="ECO:0000313" key="3">
    <source>
        <dbReference type="Proteomes" id="UP000014500"/>
    </source>
</evidence>
<dbReference type="PhylomeDB" id="T1JJ69"/>